<keyword evidence="3" id="KW-1185">Reference proteome</keyword>
<feature type="domain" description="Hemerythrin-like" evidence="1">
    <location>
        <begin position="3"/>
        <end position="125"/>
    </location>
</feature>
<dbReference type="RefSeq" id="WP_386721462.1">
    <property type="nucleotide sequence ID" value="NZ_JBHRSZ010000004.1"/>
</dbReference>
<proteinExistence type="predicted"/>
<name>A0ABV7HHJ0_9GAMM</name>
<protein>
    <submittedName>
        <fullName evidence="2">Hemerythrin domain-containing protein</fullName>
    </submittedName>
</protein>
<evidence type="ECO:0000313" key="3">
    <source>
        <dbReference type="Proteomes" id="UP001595476"/>
    </source>
</evidence>
<accession>A0ABV7HHJ0</accession>
<gene>
    <name evidence="2" type="ORF">ACFOEK_12665</name>
</gene>
<dbReference type="PANTHER" id="PTHR39966">
    <property type="entry name" value="BLL2471 PROTEIN-RELATED"/>
    <property type="match status" value="1"/>
</dbReference>
<evidence type="ECO:0000259" key="1">
    <source>
        <dbReference type="Pfam" id="PF01814"/>
    </source>
</evidence>
<dbReference type="Gene3D" id="1.20.120.520">
    <property type="entry name" value="nmb1532 protein domain like"/>
    <property type="match status" value="1"/>
</dbReference>
<evidence type="ECO:0000313" key="2">
    <source>
        <dbReference type="EMBL" id="MFC3151885.1"/>
    </source>
</evidence>
<dbReference type="Pfam" id="PF01814">
    <property type="entry name" value="Hemerythrin"/>
    <property type="match status" value="1"/>
</dbReference>
<dbReference type="InterPro" id="IPR012312">
    <property type="entry name" value="Hemerythrin-like"/>
</dbReference>
<dbReference type="Proteomes" id="UP001595476">
    <property type="component" value="Unassembled WGS sequence"/>
</dbReference>
<dbReference type="PANTHER" id="PTHR39966:SF3">
    <property type="entry name" value="DUF438 DOMAIN-CONTAINING PROTEIN"/>
    <property type="match status" value="1"/>
</dbReference>
<comment type="caution">
    <text evidence="2">The sequence shown here is derived from an EMBL/GenBank/DDBJ whole genome shotgun (WGS) entry which is preliminary data.</text>
</comment>
<dbReference type="EMBL" id="JBHRSZ010000004">
    <property type="protein sequence ID" value="MFC3151885.1"/>
    <property type="molecule type" value="Genomic_DNA"/>
</dbReference>
<reference evidence="3" key="1">
    <citation type="journal article" date="2019" name="Int. J. Syst. Evol. Microbiol.">
        <title>The Global Catalogue of Microorganisms (GCM) 10K type strain sequencing project: providing services to taxonomists for standard genome sequencing and annotation.</title>
        <authorList>
            <consortium name="The Broad Institute Genomics Platform"/>
            <consortium name="The Broad Institute Genome Sequencing Center for Infectious Disease"/>
            <person name="Wu L."/>
            <person name="Ma J."/>
        </authorList>
    </citation>
    <scope>NUCLEOTIDE SEQUENCE [LARGE SCALE GENOMIC DNA]</scope>
    <source>
        <strain evidence="3">KCTC 52438</strain>
    </source>
</reference>
<organism evidence="2 3">
    <name type="scientific">Litoribrevibacter euphylliae</name>
    <dbReference type="NCBI Taxonomy" id="1834034"/>
    <lineage>
        <taxon>Bacteria</taxon>
        <taxon>Pseudomonadati</taxon>
        <taxon>Pseudomonadota</taxon>
        <taxon>Gammaproteobacteria</taxon>
        <taxon>Oceanospirillales</taxon>
        <taxon>Oceanospirillaceae</taxon>
        <taxon>Litoribrevibacter</taxon>
    </lineage>
</organism>
<sequence length="145" mass="16546">MSISEFMTHKHRECDQLFSDAENSVVSGNWSDAGHKWHLFKADLEDHLNMEENVLFPQFEEATGMTQGPTMVMRMEHQQMRSICSKLEVALKGQDKESFLGLSESLMIFIQQHNMKEEQMLYPMADRALVAADQVIADMESSACA</sequence>